<dbReference type="RefSeq" id="WP_065838531.1">
    <property type="nucleotide sequence ID" value="NZ_CP027287.1"/>
</dbReference>
<keyword evidence="1" id="KW-1133">Transmembrane helix</keyword>
<evidence type="ECO:0008006" key="4">
    <source>
        <dbReference type="Google" id="ProtNLM"/>
    </source>
</evidence>
<evidence type="ECO:0000256" key="1">
    <source>
        <dbReference type="SAM" id="Phobius"/>
    </source>
</evidence>
<comment type="caution">
    <text evidence="2">The sequence shown here is derived from an EMBL/GenBank/DDBJ whole genome shotgun (WGS) entry which is preliminary data.</text>
</comment>
<protein>
    <recommendedName>
        <fullName evidence="4">Integral membrane protein</fullName>
    </recommendedName>
</protein>
<dbReference type="EMBL" id="LFLK01000004">
    <property type="protein sequence ID" value="OCR90843.1"/>
    <property type="molecule type" value="Genomic_DNA"/>
</dbReference>
<name>A0AAX0HC06_CAMFE</name>
<sequence>MKFVAFVLALALGFGVWFIPAGIFLMVFKEATSNGQAVGTIIYMLILAGVVWALVFIVKKFYRFFLKKFGYEVKD</sequence>
<evidence type="ECO:0000313" key="3">
    <source>
        <dbReference type="Proteomes" id="UP000093100"/>
    </source>
</evidence>
<dbReference type="Proteomes" id="UP000093100">
    <property type="component" value="Unassembled WGS sequence"/>
</dbReference>
<proteinExistence type="predicted"/>
<dbReference type="AlphaFoldDB" id="A0AAX0HC06"/>
<feature type="transmembrane region" description="Helical" evidence="1">
    <location>
        <begin position="37"/>
        <end position="58"/>
    </location>
</feature>
<organism evidence="2 3">
    <name type="scientific">Campylobacter fetus subsp. testudinum</name>
    <dbReference type="NCBI Taxonomy" id="1507806"/>
    <lineage>
        <taxon>Bacteria</taxon>
        <taxon>Pseudomonadati</taxon>
        <taxon>Campylobacterota</taxon>
        <taxon>Epsilonproteobacteria</taxon>
        <taxon>Campylobacterales</taxon>
        <taxon>Campylobacteraceae</taxon>
        <taxon>Campylobacter</taxon>
    </lineage>
</organism>
<reference evidence="2 3" key="1">
    <citation type="journal article" date="2016" name="Genome Biol. Evol.">
        <title>Comparative Genomics of Campylobacter fetus from Reptiles and Mammals Reveals Divergent Evolution in Host-Associated Lineages.</title>
        <authorList>
            <person name="Gilbert M.J."/>
            <person name="Miller W.G."/>
            <person name="Yee E."/>
            <person name="Zomer A.L."/>
            <person name="van der Graaf-van Bloois L."/>
            <person name="Fitzgerald C."/>
            <person name="Forbes K.J."/>
            <person name="Meric G."/>
            <person name="Sheppard S.K."/>
            <person name="Wagenaar J.A."/>
            <person name="Duim B."/>
        </authorList>
    </citation>
    <scope>NUCLEOTIDE SEQUENCE [LARGE SCALE GENOMIC DNA]</scope>
    <source>
        <strain evidence="2 3">12S02225-3</strain>
    </source>
</reference>
<accession>A0AAX0HC06</accession>
<gene>
    <name evidence="2" type="ORF">CFT12S02225_04985</name>
</gene>
<evidence type="ECO:0000313" key="2">
    <source>
        <dbReference type="EMBL" id="OCR90843.1"/>
    </source>
</evidence>
<keyword evidence="1" id="KW-0812">Transmembrane</keyword>
<keyword evidence="1" id="KW-0472">Membrane</keyword>